<reference evidence="2 3" key="1">
    <citation type="submission" date="2016-09" db="EMBL/GenBank/DDBJ databases">
        <title>The draft genome of Dichanthelium oligosanthes: A C3 panicoid grass species.</title>
        <authorList>
            <person name="Studer A.J."/>
            <person name="Schnable J.C."/>
            <person name="Brutnell T.P."/>
        </authorList>
    </citation>
    <scope>NUCLEOTIDE SEQUENCE [LARGE SCALE GENOMIC DNA]</scope>
    <source>
        <strain evidence="3">cv. Kellogg 1175</strain>
        <tissue evidence="2">Leaf</tissue>
    </source>
</reference>
<evidence type="ECO:0000313" key="3">
    <source>
        <dbReference type="Proteomes" id="UP000095767"/>
    </source>
</evidence>
<comment type="caution">
    <text evidence="2">The sequence shown here is derived from an EMBL/GenBank/DDBJ whole genome shotgun (WGS) entry which is preliminary data.</text>
</comment>
<accession>A0A1E5VWB0</accession>
<evidence type="ECO:0000313" key="2">
    <source>
        <dbReference type="EMBL" id="OEL29394.1"/>
    </source>
</evidence>
<sequence length="181" mass="18739">MPGLAANDNSPPAAAPPACSLLSPRPRRAPPSPSTSTSSCAKPRKPSTAQPEADESLDNPYLGPFLLKQACDAMVSGEAGGAARALEFAERAARALERCGEGAELELAMSLHVTAAIHCGLGQHADAIPVIERAVNRRQAASTRPPAARRLVGPVRWALLLRHRLTGPCTGPLPPGPCVAP</sequence>
<protein>
    <recommendedName>
        <fullName evidence="4">MalT-like TPR region domain-containing protein</fullName>
    </recommendedName>
</protein>
<dbReference type="OrthoDB" id="1714682at2759"/>
<dbReference type="PANTHER" id="PTHR46284:SF9">
    <property type="entry name" value="OS02G0109800 PROTEIN"/>
    <property type="match status" value="1"/>
</dbReference>
<dbReference type="PANTHER" id="PTHR46284">
    <property type="entry name" value="PROTEIN KINESIN LIGHT CHAIN-RELATED 3"/>
    <property type="match status" value="1"/>
</dbReference>
<dbReference type="Proteomes" id="UP000095767">
    <property type="component" value="Unassembled WGS sequence"/>
</dbReference>
<organism evidence="2 3">
    <name type="scientific">Dichanthelium oligosanthes</name>
    <dbReference type="NCBI Taxonomy" id="888268"/>
    <lineage>
        <taxon>Eukaryota</taxon>
        <taxon>Viridiplantae</taxon>
        <taxon>Streptophyta</taxon>
        <taxon>Embryophyta</taxon>
        <taxon>Tracheophyta</taxon>
        <taxon>Spermatophyta</taxon>
        <taxon>Magnoliopsida</taxon>
        <taxon>Liliopsida</taxon>
        <taxon>Poales</taxon>
        <taxon>Poaceae</taxon>
        <taxon>PACMAD clade</taxon>
        <taxon>Panicoideae</taxon>
        <taxon>Panicodae</taxon>
        <taxon>Paniceae</taxon>
        <taxon>Dichantheliinae</taxon>
        <taxon>Dichanthelium</taxon>
    </lineage>
</organism>
<dbReference type="EMBL" id="LWDX02027649">
    <property type="protein sequence ID" value="OEL29394.1"/>
    <property type="molecule type" value="Genomic_DNA"/>
</dbReference>
<feature type="compositionally biased region" description="Low complexity" evidence="1">
    <location>
        <begin position="1"/>
        <end position="24"/>
    </location>
</feature>
<gene>
    <name evidence="2" type="ORF">BAE44_0009589</name>
</gene>
<name>A0A1E5VWB0_9POAL</name>
<evidence type="ECO:0000256" key="1">
    <source>
        <dbReference type="SAM" id="MobiDB-lite"/>
    </source>
</evidence>
<feature type="region of interest" description="Disordered" evidence="1">
    <location>
        <begin position="1"/>
        <end position="58"/>
    </location>
</feature>
<proteinExistence type="predicted"/>
<evidence type="ECO:0008006" key="4">
    <source>
        <dbReference type="Google" id="ProtNLM"/>
    </source>
</evidence>
<dbReference type="AlphaFoldDB" id="A0A1E5VWB0"/>
<keyword evidence="3" id="KW-1185">Reference proteome</keyword>
<dbReference type="STRING" id="888268.A0A1E5VWB0"/>